<accession>A0A1S1HNY0</accession>
<dbReference type="InterPro" id="IPR010260">
    <property type="entry name" value="AlpA"/>
</dbReference>
<organism evidence="1 2">
    <name type="scientific">Providencia stuartii</name>
    <dbReference type="NCBI Taxonomy" id="588"/>
    <lineage>
        <taxon>Bacteria</taxon>
        <taxon>Pseudomonadati</taxon>
        <taxon>Pseudomonadota</taxon>
        <taxon>Gammaproteobacteria</taxon>
        <taxon>Enterobacterales</taxon>
        <taxon>Morganellaceae</taxon>
        <taxon>Providencia</taxon>
    </lineage>
</organism>
<reference evidence="1 2" key="1">
    <citation type="submission" date="2016-03" db="EMBL/GenBank/DDBJ databases">
        <title>Genome sequence of Providencia stuartii strain, isolated from the salivary glands of larval Lucilia sericata.</title>
        <authorList>
            <person name="Yuan Y."/>
            <person name="Zhang Y."/>
            <person name="Fu S."/>
            <person name="Crippen T.L."/>
            <person name="Visi D."/>
            <person name="Benbow M.E."/>
            <person name="Allen M."/>
            <person name="Tomberlin J.K."/>
            <person name="Sze S.-H."/>
            <person name="Tarone A.M."/>
        </authorList>
    </citation>
    <scope>NUCLEOTIDE SEQUENCE [LARGE SCALE GENOMIC DNA]</scope>
    <source>
        <strain evidence="1 2">Crippen</strain>
    </source>
</reference>
<protein>
    <recommendedName>
        <fullName evidence="3">DNA-binding protein</fullName>
    </recommendedName>
</protein>
<dbReference type="EMBL" id="LVIE01000190">
    <property type="protein sequence ID" value="OHT23121.1"/>
    <property type="molecule type" value="Genomic_DNA"/>
</dbReference>
<gene>
    <name evidence="1" type="ORF">A3Q29_06725</name>
</gene>
<dbReference type="Proteomes" id="UP000179588">
    <property type="component" value="Unassembled WGS sequence"/>
</dbReference>
<proteinExistence type="predicted"/>
<sequence>MTNSDLILETDVYEWLGRKRKSLWRLRKECKFPQPVLTHPAKYRKSEIQEWLDNGGINQKSAS</sequence>
<dbReference type="AlphaFoldDB" id="A0A1S1HNY0"/>
<evidence type="ECO:0000313" key="1">
    <source>
        <dbReference type="EMBL" id="OHT23121.1"/>
    </source>
</evidence>
<name>A0A1S1HNY0_PROST</name>
<comment type="caution">
    <text evidence="1">The sequence shown here is derived from an EMBL/GenBank/DDBJ whole genome shotgun (WGS) entry which is preliminary data.</text>
</comment>
<dbReference type="Pfam" id="PF05930">
    <property type="entry name" value="Phage_AlpA"/>
    <property type="match status" value="1"/>
</dbReference>
<keyword evidence="2" id="KW-1185">Reference proteome</keyword>
<evidence type="ECO:0000313" key="2">
    <source>
        <dbReference type="Proteomes" id="UP000179588"/>
    </source>
</evidence>
<evidence type="ECO:0008006" key="3">
    <source>
        <dbReference type="Google" id="ProtNLM"/>
    </source>
</evidence>